<sequence length="87" mass="9475">MVALAASPRRTFTFGVVAVSTSRAGATLHRVKLRNLPPMRRCLSDRACAVPHTTVPVPSRRDTCIRRTFEGNVLGVLAARFLKAEDG</sequence>
<evidence type="ECO:0000313" key="1">
    <source>
        <dbReference type="EMBL" id="BBY49994.1"/>
    </source>
</evidence>
<name>A0A7I7RZB7_9MYCO</name>
<reference evidence="1 2" key="1">
    <citation type="journal article" date="2019" name="Emerg. Microbes Infect.">
        <title>Comprehensive subspecies identification of 175 nontuberculous mycobacteria species based on 7547 genomic profiles.</title>
        <authorList>
            <person name="Matsumoto Y."/>
            <person name="Kinjo T."/>
            <person name="Motooka D."/>
            <person name="Nabeya D."/>
            <person name="Jung N."/>
            <person name="Uechi K."/>
            <person name="Horii T."/>
            <person name="Iida T."/>
            <person name="Fujita J."/>
            <person name="Nakamura S."/>
        </authorList>
    </citation>
    <scope>NUCLEOTIDE SEQUENCE [LARGE SCALE GENOMIC DNA]</scope>
    <source>
        <strain evidence="1 2">JCM 18538</strain>
    </source>
</reference>
<accession>A0A7I7RZB7</accession>
<keyword evidence="2" id="KW-1185">Reference proteome</keyword>
<organism evidence="1 2">
    <name type="scientific">Mycolicibacterium arabiense</name>
    <dbReference type="NCBI Taxonomy" id="1286181"/>
    <lineage>
        <taxon>Bacteria</taxon>
        <taxon>Bacillati</taxon>
        <taxon>Actinomycetota</taxon>
        <taxon>Actinomycetes</taxon>
        <taxon>Mycobacteriales</taxon>
        <taxon>Mycobacteriaceae</taxon>
        <taxon>Mycolicibacterium</taxon>
    </lineage>
</organism>
<dbReference type="EMBL" id="AP022593">
    <property type="protein sequence ID" value="BBY49994.1"/>
    <property type="molecule type" value="Genomic_DNA"/>
</dbReference>
<protein>
    <submittedName>
        <fullName evidence="1">Uncharacterized protein</fullName>
    </submittedName>
</protein>
<evidence type="ECO:0000313" key="2">
    <source>
        <dbReference type="Proteomes" id="UP000467428"/>
    </source>
</evidence>
<proteinExistence type="predicted"/>
<gene>
    <name evidence="1" type="ORF">MARA_34620</name>
</gene>
<geneLocation type="plasmid" evidence="2">
    <name>pjcm18538 dna</name>
</geneLocation>
<dbReference type="KEGG" id="marz:MARA_34620"/>
<dbReference type="AlphaFoldDB" id="A0A7I7RZB7"/>
<dbReference type="Proteomes" id="UP000467428">
    <property type="component" value="Chromosome"/>
</dbReference>